<proteinExistence type="predicted"/>
<keyword evidence="3" id="KW-1133">Transmembrane helix</keyword>
<dbReference type="Pfam" id="PF13962">
    <property type="entry name" value="PGG"/>
    <property type="match status" value="1"/>
</dbReference>
<sequence length="860" mass="96805">MEPDHEMISEARSSTHPSPPLHLGPFPSEPMDDVDNNNIPPPPLIPPPVVLDQPSKLLSDVMKRRMFKAAMSGDWRTVKLEARNDRSALEAKITTSEDTILHYLVIEGQRTLLRELVTDLILQRREGGMTRTKILTQTNKRGNTPLHLAAAQGDRDMCRILLTTTADDKDEHSSSSSAASDAKVLIDARNDDGETPLFSAALHGKKEAFFYLLGKLDAADELGQIGRYIRRKDGNTVLHVAILGEHFDLAFQIMKVYQEVERHGEKNVLANMLNEKGQSALHILAKSAHAFRSGYHLGTINQIIYYLTWVDPLEETINDNQYAASHDLQPLSDQDDQKAVFPVNYSTCWSFLRFVQKPFGLNGEQLNGCNNKSDAENPAPSRPNGSGKGYGKRDEKKKKMTVTHVAHQYLIPPNYVTFCRLMQLLMEFTQIFLGFGFWKMKKIKDSKERHTWAVQVMDELVRGASSWEYNADGKKPEQMTATAPWALTDLPSFAPPDDLENPATMETNEPQGFPGPPLMEMISDPPMTTRYIGQIETQEHPVDDHEKREDEDKSDTPILVAAKNGVVEIVEKILKAFPVAIQDVNRDGKNIVLLAVEHRQPFVYQLLCKKFMKESVFQKVDKDGNSALHLAAALGTNRPWIIPGAALQMQWEIKWYKFVKSSMRPQFFMRLNNEDRTAKEIFTETHREQVKDGGEWLNKTSESCSVVAALIATVAFAAAVTVPGGVKEDRGTPILEGKPAFDIFAISSLVALSLSVTSLIMFLSILTSRHASRDFEWSLPRKLMIGLTSLFFSIASILLSFCAGHYFILRNHLRHVAFSMYAVSCLPVLLFAFAQFPLYFDLLRAIFTPVPHRTYKETAY</sequence>
<keyword evidence="3" id="KW-0472">Membrane</keyword>
<dbReference type="PANTHER" id="PTHR24177:SF365">
    <property type="entry name" value="ANKYRIN REPEAT-CONTAINING PROTEIN NPR4-LIKE ISOFORM X1"/>
    <property type="match status" value="1"/>
</dbReference>
<evidence type="ECO:0000256" key="2">
    <source>
        <dbReference type="SAM" id="MobiDB-lite"/>
    </source>
</evidence>
<dbReference type="PROSITE" id="PS50088">
    <property type="entry name" value="ANK_REPEAT"/>
    <property type="match status" value="1"/>
</dbReference>
<dbReference type="InterPro" id="IPR002110">
    <property type="entry name" value="Ankyrin_rpt"/>
</dbReference>
<comment type="caution">
    <text evidence="5">The sequence shown here is derived from an EMBL/GenBank/DDBJ whole genome shotgun (WGS) entry which is preliminary data.</text>
</comment>
<dbReference type="SMART" id="SM00248">
    <property type="entry name" value="ANK"/>
    <property type="match status" value="6"/>
</dbReference>
<dbReference type="Gene3D" id="1.25.40.20">
    <property type="entry name" value="Ankyrin repeat-containing domain"/>
    <property type="match status" value="2"/>
</dbReference>
<gene>
    <name evidence="5" type="ORF">H6P81_004633</name>
</gene>
<feature type="transmembrane region" description="Helical" evidence="3">
    <location>
        <begin position="787"/>
        <end position="808"/>
    </location>
</feature>
<dbReference type="SUPFAM" id="SSF48403">
    <property type="entry name" value="Ankyrin repeat"/>
    <property type="match status" value="2"/>
</dbReference>
<name>A0AAV7ET59_ARIFI</name>
<dbReference type="PANTHER" id="PTHR24177">
    <property type="entry name" value="CASKIN"/>
    <property type="match status" value="1"/>
</dbReference>
<evidence type="ECO:0000259" key="4">
    <source>
        <dbReference type="Pfam" id="PF13962"/>
    </source>
</evidence>
<dbReference type="AlphaFoldDB" id="A0AAV7ET59"/>
<keyword evidence="6" id="KW-1185">Reference proteome</keyword>
<keyword evidence="3" id="KW-0812">Transmembrane</keyword>
<feature type="transmembrane region" description="Helical" evidence="3">
    <location>
        <begin position="743"/>
        <end position="766"/>
    </location>
</feature>
<keyword evidence="1" id="KW-0040">ANK repeat</keyword>
<feature type="region of interest" description="Disordered" evidence="2">
    <location>
        <begin position="1"/>
        <end position="50"/>
    </location>
</feature>
<dbReference type="PROSITE" id="PS50297">
    <property type="entry name" value="ANK_REP_REGION"/>
    <property type="match status" value="1"/>
</dbReference>
<feature type="region of interest" description="Disordered" evidence="2">
    <location>
        <begin position="370"/>
        <end position="397"/>
    </location>
</feature>
<dbReference type="Pfam" id="PF12796">
    <property type="entry name" value="Ank_2"/>
    <property type="match status" value="2"/>
</dbReference>
<protein>
    <recommendedName>
        <fullName evidence="4">PGG domain-containing protein</fullName>
    </recommendedName>
</protein>
<dbReference type="InterPro" id="IPR036770">
    <property type="entry name" value="Ankyrin_rpt-contain_sf"/>
</dbReference>
<dbReference type="Proteomes" id="UP000825729">
    <property type="component" value="Unassembled WGS sequence"/>
</dbReference>
<feature type="repeat" description="ANK" evidence="1">
    <location>
        <begin position="141"/>
        <end position="173"/>
    </location>
</feature>
<dbReference type="EMBL" id="JAINDJ010000003">
    <property type="protein sequence ID" value="KAG9451729.1"/>
    <property type="molecule type" value="Genomic_DNA"/>
</dbReference>
<evidence type="ECO:0000256" key="3">
    <source>
        <dbReference type="SAM" id="Phobius"/>
    </source>
</evidence>
<evidence type="ECO:0000313" key="5">
    <source>
        <dbReference type="EMBL" id="KAG9451729.1"/>
    </source>
</evidence>
<evidence type="ECO:0000256" key="1">
    <source>
        <dbReference type="PROSITE-ProRule" id="PRU00023"/>
    </source>
</evidence>
<feature type="transmembrane region" description="Helical" evidence="3">
    <location>
        <begin position="820"/>
        <end position="840"/>
    </location>
</feature>
<feature type="domain" description="PGG" evidence="4">
    <location>
        <begin position="695"/>
        <end position="807"/>
    </location>
</feature>
<dbReference type="InterPro" id="IPR026961">
    <property type="entry name" value="PGG_dom"/>
</dbReference>
<feature type="compositionally biased region" description="Pro residues" evidence="2">
    <location>
        <begin position="39"/>
        <end position="49"/>
    </location>
</feature>
<dbReference type="GO" id="GO:0016020">
    <property type="term" value="C:membrane"/>
    <property type="evidence" value="ECO:0007669"/>
    <property type="project" value="TreeGrafter"/>
</dbReference>
<organism evidence="5 6">
    <name type="scientific">Aristolochia fimbriata</name>
    <name type="common">White veined hardy Dutchman's pipe vine</name>
    <dbReference type="NCBI Taxonomy" id="158543"/>
    <lineage>
        <taxon>Eukaryota</taxon>
        <taxon>Viridiplantae</taxon>
        <taxon>Streptophyta</taxon>
        <taxon>Embryophyta</taxon>
        <taxon>Tracheophyta</taxon>
        <taxon>Spermatophyta</taxon>
        <taxon>Magnoliopsida</taxon>
        <taxon>Magnoliidae</taxon>
        <taxon>Piperales</taxon>
        <taxon>Aristolochiaceae</taxon>
        <taxon>Aristolochia</taxon>
    </lineage>
</organism>
<accession>A0AAV7ET59</accession>
<evidence type="ECO:0000313" key="6">
    <source>
        <dbReference type="Proteomes" id="UP000825729"/>
    </source>
</evidence>
<reference evidence="5 6" key="1">
    <citation type="submission" date="2021-07" db="EMBL/GenBank/DDBJ databases">
        <title>The Aristolochia fimbriata genome: insights into angiosperm evolution, floral development and chemical biosynthesis.</title>
        <authorList>
            <person name="Jiao Y."/>
        </authorList>
    </citation>
    <scope>NUCLEOTIDE SEQUENCE [LARGE SCALE GENOMIC DNA]</scope>
    <source>
        <strain evidence="5">IBCAS-2021</strain>
        <tissue evidence="5">Leaf</tissue>
    </source>
</reference>